<dbReference type="InterPro" id="IPR012795">
    <property type="entry name" value="tRNA_Ile_lys_synt_N"/>
</dbReference>
<dbReference type="NCBIfam" id="TIGR02432">
    <property type="entry name" value="lysidine_TilS_N"/>
    <property type="match status" value="1"/>
</dbReference>
<dbReference type="SMART" id="SM00977">
    <property type="entry name" value="TilS_C"/>
    <property type="match status" value="1"/>
</dbReference>
<dbReference type="InterPro" id="IPR011063">
    <property type="entry name" value="TilS/TtcA_N"/>
</dbReference>
<evidence type="ECO:0000313" key="10">
    <source>
        <dbReference type="EMBL" id="TYP91733.1"/>
    </source>
</evidence>
<evidence type="ECO:0000256" key="2">
    <source>
        <dbReference type="ARBA" id="ARBA00022490"/>
    </source>
</evidence>
<protein>
    <recommendedName>
        <fullName evidence="8">tRNA(Ile)-lysidine synthase</fullName>
        <ecNumber evidence="8">6.3.4.19</ecNumber>
    </recommendedName>
    <alternativeName>
        <fullName evidence="8">tRNA(Ile)-2-lysyl-cytidine synthase</fullName>
    </alternativeName>
    <alternativeName>
        <fullName evidence="8">tRNA(Ile)-lysidine synthetase</fullName>
    </alternativeName>
</protein>
<name>A0A5D3YFE5_9BACT</name>
<dbReference type="InterPro" id="IPR012094">
    <property type="entry name" value="tRNA_Ile_lys_synt"/>
</dbReference>
<dbReference type="GO" id="GO:0032267">
    <property type="term" value="F:tRNA(Ile)-lysidine synthase activity"/>
    <property type="evidence" value="ECO:0007669"/>
    <property type="project" value="UniProtKB-EC"/>
</dbReference>
<dbReference type="InterPro" id="IPR012796">
    <property type="entry name" value="Lysidine-tRNA-synth_C"/>
</dbReference>
<evidence type="ECO:0000256" key="5">
    <source>
        <dbReference type="ARBA" id="ARBA00022741"/>
    </source>
</evidence>
<dbReference type="InterPro" id="IPR014729">
    <property type="entry name" value="Rossmann-like_a/b/a_fold"/>
</dbReference>
<dbReference type="EC" id="6.3.4.19" evidence="8"/>
<comment type="caution">
    <text evidence="10">The sequence shown here is derived from an EMBL/GenBank/DDBJ whole genome shotgun (WGS) entry which is preliminary data.</text>
</comment>
<dbReference type="AlphaFoldDB" id="A0A5D3YFE5"/>
<dbReference type="GO" id="GO:0005737">
    <property type="term" value="C:cytoplasm"/>
    <property type="evidence" value="ECO:0007669"/>
    <property type="project" value="UniProtKB-SubCell"/>
</dbReference>
<dbReference type="CDD" id="cd01992">
    <property type="entry name" value="TilS_N"/>
    <property type="match status" value="1"/>
</dbReference>
<proteinExistence type="inferred from homology"/>
<dbReference type="GO" id="GO:0006400">
    <property type="term" value="P:tRNA modification"/>
    <property type="evidence" value="ECO:0007669"/>
    <property type="project" value="UniProtKB-UniRule"/>
</dbReference>
<gene>
    <name evidence="8" type="primary">tilS</name>
    <name evidence="10" type="ORF">LX73_2559</name>
</gene>
<keyword evidence="11" id="KW-1185">Reference proteome</keyword>
<organism evidence="10 11">
    <name type="scientific">Fodinibius salinus</name>
    <dbReference type="NCBI Taxonomy" id="860790"/>
    <lineage>
        <taxon>Bacteria</taxon>
        <taxon>Pseudomonadati</taxon>
        <taxon>Balneolota</taxon>
        <taxon>Balneolia</taxon>
        <taxon>Balneolales</taxon>
        <taxon>Balneolaceae</taxon>
        <taxon>Fodinibius</taxon>
    </lineage>
</organism>
<sequence length="453" mass="51799">MSKSDLSLIEQKIRTNIDRYFSDDQRAQFVIAVSGGMDSMCLLYALNKLGISGWVAHVNYQKRGTASDKDADLVEQKAAKWGFQCHSIVADPAEAEGDNFQQWARDYRYRFFEQLMQKHDADGIALAHHKDDQVETILQKIFRGAGLASWSGMGILEENIFRPLLDVSKDEIQQYVQGNDIPYRTDESNLENNFARNFLRNEWLNKLSDFFPGWKENVLSIGQSAQHYEQAIGYIADQVRDGRGIDRDEFDSLESGLQKAVVLWLLKEQKPGLQISQDSLARIDELANLQVGKEITLTSEFSILCDRDYYVIDDKSETNFEPLTIEQCKVEENPYLFGEVAISLGRYQNPDFGQKLYLDAEKIEWPLTVRYWEEGDMLQPLGMDGHQKVADHLTNRKVSASRKNEALVVESFDKTICAIIFPPIKNQSTPGTISEQVKCDNETNNCLKITYRN</sequence>
<comment type="function">
    <text evidence="8">Ligates lysine onto the cytidine present at position 34 of the AUA codon-specific tRNA(Ile) that contains the anticodon CAU, in an ATP-dependent manner. Cytidine is converted to lysidine, thus changing the amino acid specificity of the tRNA from methionine to isoleucine.</text>
</comment>
<feature type="binding site" evidence="8">
    <location>
        <begin position="34"/>
        <end position="39"/>
    </location>
    <ligand>
        <name>ATP</name>
        <dbReference type="ChEBI" id="CHEBI:30616"/>
    </ligand>
</feature>
<dbReference type="SUPFAM" id="SSF52402">
    <property type="entry name" value="Adenine nucleotide alpha hydrolases-like"/>
    <property type="match status" value="1"/>
</dbReference>
<evidence type="ECO:0000256" key="8">
    <source>
        <dbReference type="HAMAP-Rule" id="MF_01161"/>
    </source>
</evidence>
<dbReference type="OrthoDB" id="9807403at2"/>
<dbReference type="Proteomes" id="UP000324595">
    <property type="component" value="Unassembled WGS sequence"/>
</dbReference>
<dbReference type="HAMAP" id="MF_01161">
    <property type="entry name" value="tRNA_Ile_lys_synt"/>
    <property type="match status" value="1"/>
</dbReference>
<dbReference type="Gene3D" id="3.40.50.620">
    <property type="entry name" value="HUPs"/>
    <property type="match status" value="1"/>
</dbReference>
<accession>A0A5D3YFE5</accession>
<keyword evidence="5 8" id="KW-0547">Nucleotide-binding</keyword>
<keyword evidence="4 8" id="KW-0819">tRNA processing</keyword>
<evidence type="ECO:0000256" key="3">
    <source>
        <dbReference type="ARBA" id="ARBA00022598"/>
    </source>
</evidence>
<comment type="similarity">
    <text evidence="8">Belongs to the tRNA(Ile)-lysidine synthase family.</text>
</comment>
<comment type="catalytic activity">
    <reaction evidence="7 8">
        <text>cytidine(34) in tRNA(Ile2) + L-lysine + ATP = lysidine(34) in tRNA(Ile2) + AMP + diphosphate + H(+)</text>
        <dbReference type="Rhea" id="RHEA:43744"/>
        <dbReference type="Rhea" id="RHEA-COMP:10625"/>
        <dbReference type="Rhea" id="RHEA-COMP:10670"/>
        <dbReference type="ChEBI" id="CHEBI:15378"/>
        <dbReference type="ChEBI" id="CHEBI:30616"/>
        <dbReference type="ChEBI" id="CHEBI:32551"/>
        <dbReference type="ChEBI" id="CHEBI:33019"/>
        <dbReference type="ChEBI" id="CHEBI:82748"/>
        <dbReference type="ChEBI" id="CHEBI:83665"/>
        <dbReference type="ChEBI" id="CHEBI:456215"/>
        <dbReference type="EC" id="6.3.4.19"/>
    </reaction>
</comment>
<comment type="subcellular location">
    <subcellularLocation>
        <location evidence="1 8">Cytoplasm</location>
    </subcellularLocation>
</comment>
<dbReference type="GO" id="GO:0005524">
    <property type="term" value="F:ATP binding"/>
    <property type="evidence" value="ECO:0007669"/>
    <property type="project" value="UniProtKB-UniRule"/>
</dbReference>
<evidence type="ECO:0000256" key="6">
    <source>
        <dbReference type="ARBA" id="ARBA00022840"/>
    </source>
</evidence>
<dbReference type="Pfam" id="PF01171">
    <property type="entry name" value="ATP_bind_3"/>
    <property type="match status" value="1"/>
</dbReference>
<keyword evidence="3 8" id="KW-0436">Ligase</keyword>
<evidence type="ECO:0000259" key="9">
    <source>
        <dbReference type="SMART" id="SM00977"/>
    </source>
</evidence>
<evidence type="ECO:0000256" key="1">
    <source>
        <dbReference type="ARBA" id="ARBA00004496"/>
    </source>
</evidence>
<dbReference type="NCBIfam" id="TIGR02433">
    <property type="entry name" value="lysidine_TilS_C"/>
    <property type="match status" value="1"/>
</dbReference>
<keyword evidence="6 8" id="KW-0067">ATP-binding</keyword>
<dbReference type="PANTHER" id="PTHR43033">
    <property type="entry name" value="TRNA(ILE)-LYSIDINE SYNTHASE-RELATED"/>
    <property type="match status" value="1"/>
</dbReference>
<dbReference type="EMBL" id="VNHY01000005">
    <property type="protein sequence ID" value="TYP91733.1"/>
    <property type="molecule type" value="Genomic_DNA"/>
</dbReference>
<evidence type="ECO:0000256" key="7">
    <source>
        <dbReference type="ARBA" id="ARBA00048539"/>
    </source>
</evidence>
<reference evidence="10 11" key="1">
    <citation type="submission" date="2019-07" db="EMBL/GenBank/DDBJ databases">
        <title>Genomic Encyclopedia of Archaeal and Bacterial Type Strains, Phase II (KMG-II): from individual species to whole genera.</title>
        <authorList>
            <person name="Goeker M."/>
        </authorList>
    </citation>
    <scope>NUCLEOTIDE SEQUENCE [LARGE SCALE GENOMIC DNA]</scope>
    <source>
        <strain evidence="10 11">DSM 21935</strain>
    </source>
</reference>
<evidence type="ECO:0000256" key="4">
    <source>
        <dbReference type="ARBA" id="ARBA00022694"/>
    </source>
</evidence>
<dbReference type="RefSeq" id="WP_148899875.1">
    <property type="nucleotide sequence ID" value="NZ_VNHY01000005.1"/>
</dbReference>
<dbReference type="PANTHER" id="PTHR43033:SF1">
    <property type="entry name" value="TRNA(ILE)-LYSIDINE SYNTHASE-RELATED"/>
    <property type="match status" value="1"/>
</dbReference>
<evidence type="ECO:0000313" key="11">
    <source>
        <dbReference type="Proteomes" id="UP000324595"/>
    </source>
</evidence>
<keyword evidence="2 8" id="KW-0963">Cytoplasm</keyword>
<feature type="domain" description="Lysidine-tRNA(Ile) synthetase C-terminal" evidence="9">
    <location>
        <begin position="367"/>
        <end position="449"/>
    </location>
</feature>
<dbReference type="SUPFAM" id="SSF56037">
    <property type="entry name" value="PheT/TilS domain"/>
    <property type="match status" value="1"/>
</dbReference>
<comment type="domain">
    <text evidence="8">The N-terminal region contains the highly conserved SGGXDS motif, predicted to be a P-loop motif involved in ATP binding.</text>
</comment>